<protein>
    <submittedName>
        <fullName evidence="1">Uncharacterized protein</fullName>
    </submittedName>
</protein>
<dbReference type="Proteomes" id="UP000243499">
    <property type="component" value="Chromosome 5"/>
</dbReference>
<sequence length="105" mass="12234">MWQIILHHVSNISSYKILSDAQTRRSINMPRRKRHQVSDYGSIYQVSKIITSSLSQREVHLQYQNLKVCLCIMSAKHICKRNALSIHSRRPYINSARPKSIKLSS</sequence>
<organism evidence="1">
    <name type="scientific">Panicum hallii</name>
    <dbReference type="NCBI Taxonomy" id="206008"/>
    <lineage>
        <taxon>Eukaryota</taxon>
        <taxon>Viridiplantae</taxon>
        <taxon>Streptophyta</taxon>
        <taxon>Embryophyta</taxon>
        <taxon>Tracheophyta</taxon>
        <taxon>Spermatophyta</taxon>
        <taxon>Magnoliopsida</taxon>
        <taxon>Liliopsida</taxon>
        <taxon>Poales</taxon>
        <taxon>Poaceae</taxon>
        <taxon>PACMAD clade</taxon>
        <taxon>Panicoideae</taxon>
        <taxon>Panicodae</taxon>
        <taxon>Paniceae</taxon>
        <taxon>Panicinae</taxon>
        <taxon>Panicum</taxon>
        <taxon>Panicum sect. Panicum</taxon>
    </lineage>
</organism>
<proteinExistence type="predicted"/>
<dbReference type="AlphaFoldDB" id="A0A2S3HVD7"/>
<accession>A0A2S3HVD7</accession>
<reference evidence="1" key="1">
    <citation type="submission" date="2018-04" db="EMBL/GenBank/DDBJ databases">
        <title>WGS assembly of Panicum hallii.</title>
        <authorList>
            <person name="Lovell J."/>
            <person name="Jenkins J."/>
            <person name="Lowry D."/>
            <person name="Mamidi S."/>
            <person name="Sreedasyam A."/>
            <person name="Weng X."/>
            <person name="Barry K."/>
            <person name="Bonette J."/>
            <person name="Campitelli B."/>
            <person name="Daum C."/>
            <person name="Gordon S."/>
            <person name="Gould B."/>
            <person name="Lipzen A."/>
            <person name="Macqueen A."/>
            <person name="Palacio-Mejia J."/>
            <person name="Plott C."/>
            <person name="Shakirov E."/>
            <person name="Shu S."/>
            <person name="Yoshinaga Y."/>
            <person name="Zane M."/>
            <person name="Rokhsar D."/>
            <person name="Grimwood J."/>
            <person name="Schmutz J."/>
            <person name="Juenger T."/>
        </authorList>
    </citation>
    <scope>NUCLEOTIDE SEQUENCE [LARGE SCALE GENOMIC DNA]</scope>
    <source>
        <strain evidence="1">FIL2</strain>
    </source>
</reference>
<gene>
    <name evidence="1" type="ORF">PAHAL_5G376700</name>
</gene>
<dbReference type="Gramene" id="PAN30729">
    <property type="protein sequence ID" value="PAN30729"/>
    <property type="gene ID" value="PAHAL_5G376700"/>
</dbReference>
<evidence type="ECO:0000313" key="1">
    <source>
        <dbReference type="EMBL" id="PAN30729.1"/>
    </source>
</evidence>
<dbReference type="EMBL" id="CM008050">
    <property type="protein sequence ID" value="PAN30729.1"/>
    <property type="molecule type" value="Genomic_DNA"/>
</dbReference>
<name>A0A2S3HVD7_9POAL</name>